<evidence type="ECO:0000313" key="2">
    <source>
        <dbReference type="Proteomes" id="UP000284543"/>
    </source>
</evidence>
<dbReference type="GO" id="GO:0045892">
    <property type="term" value="P:negative regulation of DNA-templated transcription"/>
    <property type="evidence" value="ECO:0007669"/>
    <property type="project" value="UniProtKB-ARBA"/>
</dbReference>
<dbReference type="GO" id="GO:0003677">
    <property type="term" value="F:DNA binding"/>
    <property type="evidence" value="ECO:0007669"/>
    <property type="project" value="InterPro"/>
</dbReference>
<protein>
    <submittedName>
        <fullName evidence="1">CsoR family transcriptional regulator</fullName>
    </submittedName>
</protein>
<dbReference type="PANTHER" id="PTHR33677:SF3">
    <property type="entry name" value="COPPER-SENSING TRANSCRIPTIONAL REPRESSOR RICR"/>
    <property type="match status" value="1"/>
</dbReference>
<dbReference type="GO" id="GO:0046872">
    <property type="term" value="F:metal ion binding"/>
    <property type="evidence" value="ECO:0007669"/>
    <property type="project" value="InterPro"/>
</dbReference>
<dbReference type="PANTHER" id="PTHR33677">
    <property type="entry name" value="TRANSCRIPTIONAL REPRESSOR FRMR-RELATED"/>
    <property type="match status" value="1"/>
</dbReference>
<gene>
    <name evidence="1" type="ORF">DWW02_15900</name>
</gene>
<name>A0A412Z4G5_9FIRM</name>
<dbReference type="GeneID" id="23112474"/>
<dbReference type="KEGG" id="cbol:CGC65_16050"/>
<dbReference type="InterPro" id="IPR003735">
    <property type="entry name" value="Metal_Tscrpt_repr"/>
</dbReference>
<accession>A0A412Z4G5</accession>
<dbReference type="EMBL" id="QRZM01000006">
    <property type="protein sequence ID" value="RGV74817.1"/>
    <property type="molecule type" value="Genomic_DNA"/>
</dbReference>
<dbReference type="Proteomes" id="UP000284543">
    <property type="component" value="Unassembled WGS sequence"/>
</dbReference>
<proteinExistence type="predicted"/>
<comment type="caution">
    <text evidence="1">The sequence shown here is derived from an EMBL/GenBank/DDBJ whole genome shotgun (WGS) entry which is preliminary data.</text>
</comment>
<dbReference type="AlphaFoldDB" id="A0A412Z4G5"/>
<dbReference type="InterPro" id="IPR038390">
    <property type="entry name" value="Metal_Tscrpt_repr_sf"/>
</dbReference>
<dbReference type="Pfam" id="PF02583">
    <property type="entry name" value="Trns_repr_metal"/>
    <property type="match status" value="1"/>
</dbReference>
<organism evidence="1 2">
    <name type="scientific">Enterocloster bolteae</name>
    <dbReference type="NCBI Taxonomy" id="208479"/>
    <lineage>
        <taxon>Bacteria</taxon>
        <taxon>Bacillati</taxon>
        <taxon>Bacillota</taxon>
        <taxon>Clostridia</taxon>
        <taxon>Lachnospirales</taxon>
        <taxon>Lachnospiraceae</taxon>
        <taxon>Enterocloster</taxon>
    </lineage>
</organism>
<reference evidence="1 2" key="1">
    <citation type="submission" date="2018-08" db="EMBL/GenBank/DDBJ databases">
        <title>A genome reference for cultivated species of the human gut microbiota.</title>
        <authorList>
            <person name="Zou Y."/>
            <person name="Xue W."/>
            <person name="Luo G."/>
        </authorList>
    </citation>
    <scope>NUCLEOTIDE SEQUENCE [LARGE SCALE GENOMIC DNA]</scope>
    <source>
        <strain evidence="1 2">AF14-18</strain>
    </source>
</reference>
<dbReference type="Gene3D" id="1.20.58.1000">
    <property type="entry name" value="Metal-sensitive repressor, helix protomer"/>
    <property type="match status" value="1"/>
</dbReference>
<sequence length="101" mass="11691">MNQEEGCTCRHKHREVTEERGLMNRLNRIEGQIRGIKSMVEDERYCVDIITQVAAVQAALNSFNKVLLERHIKSCVVDDIRRGDSDATVEELCRTLQKMMK</sequence>
<evidence type="ECO:0000313" key="1">
    <source>
        <dbReference type="EMBL" id="RGV74817.1"/>
    </source>
</evidence>
<dbReference type="RefSeq" id="WP_002564401.1">
    <property type="nucleotide sequence ID" value="NZ_BAABXO010000001.1"/>
</dbReference>